<evidence type="ECO:0000313" key="2">
    <source>
        <dbReference type="EMBL" id="MBB0230512.1"/>
    </source>
</evidence>
<sequence length="155" mass="17079">MAGTRTLVDAVRIEPDSRHEVSVALRAELDRLSDAGASEVVLRLPNGRETAVPVSLLKVLAVSAHELASGRAITVLASEVSLTPTEAADILGLSRPFLVRLLDRGDIPSTHLPGSRHRRIRLGDVVAFHERRMRRREGRRRIAEILDDGDESDFH</sequence>
<evidence type="ECO:0000313" key="3">
    <source>
        <dbReference type="Proteomes" id="UP000530234"/>
    </source>
</evidence>
<feature type="domain" description="Helix-turn-helix" evidence="1">
    <location>
        <begin position="82"/>
        <end position="132"/>
    </location>
</feature>
<dbReference type="InterPro" id="IPR041657">
    <property type="entry name" value="HTH_17"/>
</dbReference>
<comment type="caution">
    <text evidence="2">The sequence shown here is derived from an EMBL/GenBank/DDBJ whole genome shotgun (WGS) entry which is preliminary data.</text>
</comment>
<dbReference type="NCBIfam" id="TIGR01764">
    <property type="entry name" value="excise"/>
    <property type="match status" value="1"/>
</dbReference>
<dbReference type="Proteomes" id="UP000530234">
    <property type="component" value="Unassembled WGS sequence"/>
</dbReference>
<dbReference type="RefSeq" id="WP_182664040.1">
    <property type="nucleotide sequence ID" value="NZ_VKHS01000295.1"/>
</dbReference>
<name>A0A7W3XX80_9ACTN</name>
<gene>
    <name evidence="2" type="ORF">FOE67_13560</name>
</gene>
<accession>A0A7W3XX80</accession>
<dbReference type="InterPro" id="IPR009061">
    <property type="entry name" value="DNA-bd_dom_put_sf"/>
</dbReference>
<dbReference type="AlphaFoldDB" id="A0A7W3XX80"/>
<dbReference type="GO" id="GO:0003677">
    <property type="term" value="F:DNA binding"/>
    <property type="evidence" value="ECO:0007669"/>
    <property type="project" value="InterPro"/>
</dbReference>
<organism evidence="2 3">
    <name type="scientific">Streptomyces calidiresistens</name>
    <dbReference type="NCBI Taxonomy" id="1485586"/>
    <lineage>
        <taxon>Bacteria</taxon>
        <taxon>Bacillati</taxon>
        <taxon>Actinomycetota</taxon>
        <taxon>Actinomycetes</taxon>
        <taxon>Kitasatosporales</taxon>
        <taxon>Streptomycetaceae</taxon>
        <taxon>Streptomyces</taxon>
    </lineage>
</organism>
<keyword evidence="3" id="KW-1185">Reference proteome</keyword>
<protein>
    <submittedName>
        <fullName evidence="2">Helix-turn-helix domain-containing protein</fullName>
    </submittedName>
</protein>
<proteinExistence type="predicted"/>
<evidence type="ECO:0000259" key="1">
    <source>
        <dbReference type="Pfam" id="PF12728"/>
    </source>
</evidence>
<dbReference type="EMBL" id="VKHS01000295">
    <property type="protein sequence ID" value="MBB0230512.1"/>
    <property type="molecule type" value="Genomic_DNA"/>
</dbReference>
<dbReference type="InterPro" id="IPR010093">
    <property type="entry name" value="SinI_DNA-bd"/>
</dbReference>
<reference evidence="3" key="1">
    <citation type="submission" date="2019-10" db="EMBL/GenBank/DDBJ databases">
        <title>Streptomyces sp. nov., a novel actinobacterium isolated from alkaline environment.</title>
        <authorList>
            <person name="Golinska P."/>
        </authorList>
    </citation>
    <scope>NUCLEOTIDE SEQUENCE [LARGE SCALE GENOMIC DNA]</scope>
    <source>
        <strain evidence="3">DSM 42108</strain>
    </source>
</reference>
<dbReference type="Pfam" id="PF12728">
    <property type="entry name" value="HTH_17"/>
    <property type="match status" value="1"/>
</dbReference>
<dbReference type="SUPFAM" id="SSF46955">
    <property type="entry name" value="Putative DNA-binding domain"/>
    <property type="match status" value="1"/>
</dbReference>